<dbReference type="Proteomes" id="UP001611339">
    <property type="component" value="Unassembled WGS sequence"/>
</dbReference>
<feature type="transmembrane region" description="Helical" evidence="2">
    <location>
        <begin position="30"/>
        <end position="50"/>
    </location>
</feature>
<keyword evidence="2" id="KW-0812">Transmembrane</keyword>
<comment type="caution">
    <text evidence="4">The sequence shown here is derived from an EMBL/GenBank/DDBJ whole genome shotgun (WGS) entry which is preliminary data.</text>
</comment>
<feature type="domain" description="Cation-transporting P-type ATPase N-terminal" evidence="3">
    <location>
        <begin position="2"/>
        <end position="54"/>
    </location>
</feature>
<accession>A0ABW7UBJ7</accession>
<keyword evidence="5" id="KW-1185">Reference proteome</keyword>
<dbReference type="PANTHER" id="PTHR42861">
    <property type="entry name" value="CALCIUM-TRANSPORTING ATPASE"/>
    <property type="match status" value="1"/>
</dbReference>
<name>A0ABW7UBJ7_9ACTN</name>
<dbReference type="InterPro" id="IPR004014">
    <property type="entry name" value="ATPase_P-typ_cation-transptr_N"/>
</dbReference>
<feature type="region of interest" description="Disordered" evidence="1">
    <location>
        <begin position="1"/>
        <end position="22"/>
    </location>
</feature>
<sequence length="111" mass="11964">MSAREATRRLAVHGPNEVRRKTRSSFARELVGQLVHPLALLLWAAAALAFVADLGVLGWAILAVIAVNAAFALLQERQAERAVETLARYLPEHALAVRDGRPLTASTRGCG</sequence>
<dbReference type="Gene3D" id="1.20.1110.10">
    <property type="entry name" value="Calcium-transporting ATPase, transmembrane domain"/>
    <property type="match status" value="1"/>
</dbReference>
<dbReference type="SMART" id="SM00831">
    <property type="entry name" value="Cation_ATPase_N"/>
    <property type="match status" value="1"/>
</dbReference>
<dbReference type="InterPro" id="IPR023298">
    <property type="entry name" value="ATPase_P-typ_TM_dom_sf"/>
</dbReference>
<dbReference type="Pfam" id="PF00690">
    <property type="entry name" value="Cation_ATPase_N"/>
    <property type="match status" value="1"/>
</dbReference>
<dbReference type="SUPFAM" id="SSF81665">
    <property type="entry name" value="Calcium ATPase, transmembrane domain M"/>
    <property type="match status" value="1"/>
</dbReference>
<dbReference type="EMBL" id="JBIRUI010000012">
    <property type="protein sequence ID" value="MFI1717022.1"/>
    <property type="molecule type" value="Genomic_DNA"/>
</dbReference>
<evidence type="ECO:0000256" key="2">
    <source>
        <dbReference type="SAM" id="Phobius"/>
    </source>
</evidence>
<gene>
    <name evidence="4" type="ORF">ACH407_26050</name>
</gene>
<evidence type="ECO:0000259" key="3">
    <source>
        <dbReference type="SMART" id="SM00831"/>
    </source>
</evidence>
<evidence type="ECO:0000313" key="5">
    <source>
        <dbReference type="Proteomes" id="UP001611339"/>
    </source>
</evidence>
<dbReference type="RefSeq" id="WP_398711409.1">
    <property type="nucleotide sequence ID" value="NZ_JBIRUI010000012.1"/>
</dbReference>
<evidence type="ECO:0000256" key="1">
    <source>
        <dbReference type="SAM" id="MobiDB-lite"/>
    </source>
</evidence>
<protein>
    <submittedName>
        <fullName evidence="4">Cation-transporting P-type ATPase</fullName>
    </submittedName>
</protein>
<evidence type="ECO:0000313" key="4">
    <source>
        <dbReference type="EMBL" id="MFI1717022.1"/>
    </source>
</evidence>
<proteinExistence type="predicted"/>
<dbReference type="Gene3D" id="2.70.150.10">
    <property type="entry name" value="Calcium-transporting ATPase, cytoplasmic transduction domain A"/>
    <property type="match status" value="1"/>
</dbReference>
<reference evidence="4 5" key="1">
    <citation type="submission" date="2024-10" db="EMBL/GenBank/DDBJ databases">
        <title>The Natural Products Discovery Center: Release of the First 8490 Sequenced Strains for Exploring Actinobacteria Biosynthetic Diversity.</title>
        <authorList>
            <person name="Kalkreuter E."/>
            <person name="Kautsar S.A."/>
            <person name="Yang D."/>
            <person name="Bader C.D."/>
            <person name="Teijaro C.N."/>
            <person name="Fluegel L."/>
            <person name="Davis C.M."/>
            <person name="Simpson J.R."/>
            <person name="Lauterbach L."/>
            <person name="Steele A.D."/>
            <person name="Gui C."/>
            <person name="Meng S."/>
            <person name="Li G."/>
            <person name="Viehrig K."/>
            <person name="Ye F."/>
            <person name="Su P."/>
            <person name="Kiefer A.F."/>
            <person name="Nichols A."/>
            <person name="Cepeda A.J."/>
            <person name="Yan W."/>
            <person name="Fan B."/>
            <person name="Jiang Y."/>
            <person name="Adhikari A."/>
            <person name="Zheng C.-J."/>
            <person name="Schuster L."/>
            <person name="Cowan T.M."/>
            <person name="Smanski M.J."/>
            <person name="Chevrette M.G."/>
            <person name="De Carvalho L.P.S."/>
            <person name="Shen B."/>
        </authorList>
    </citation>
    <scope>NUCLEOTIDE SEQUENCE [LARGE SCALE GENOMIC DNA]</scope>
    <source>
        <strain evidence="4 5">NPDC020602</strain>
    </source>
</reference>
<keyword evidence="2" id="KW-1133">Transmembrane helix</keyword>
<feature type="transmembrane region" description="Helical" evidence="2">
    <location>
        <begin position="56"/>
        <end position="74"/>
    </location>
</feature>
<organism evidence="4 5">
    <name type="scientific">Streptomyces litmocidini</name>
    <dbReference type="NCBI Taxonomy" id="67318"/>
    <lineage>
        <taxon>Bacteria</taxon>
        <taxon>Bacillati</taxon>
        <taxon>Actinomycetota</taxon>
        <taxon>Actinomycetes</taxon>
        <taxon>Kitasatosporales</taxon>
        <taxon>Streptomycetaceae</taxon>
        <taxon>Streptomyces</taxon>
    </lineage>
</organism>
<keyword evidence="2" id="KW-0472">Membrane</keyword>